<evidence type="ECO:0000313" key="3">
    <source>
        <dbReference type="Proteomes" id="UP001138768"/>
    </source>
</evidence>
<dbReference type="SUPFAM" id="SSF143120">
    <property type="entry name" value="YefM-like"/>
    <property type="match status" value="1"/>
</dbReference>
<name>A0A9X1B641_9GAMM</name>
<evidence type="ECO:0000256" key="1">
    <source>
        <dbReference type="ARBA" id="ARBA00009981"/>
    </source>
</evidence>
<dbReference type="NCBIfam" id="TIGR01552">
    <property type="entry name" value="phd_fam"/>
    <property type="match status" value="1"/>
</dbReference>
<comment type="caution">
    <text evidence="2">The sequence shown here is derived from an EMBL/GenBank/DDBJ whole genome shotgun (WGS) entry which is preliminary data.</text>
</comment>
<dbReference type="Proteomes" id="UP001138768">
    <property type="component" value="Unassembled WGS sequence"/>
</dbReference>
<evidence type="ECO:0000313" key="2">
    <source>
        <dbReference type="EMBL" id="MBK1620282.1"/>
    </source>
</evidence>
<organism evidence="2 3">
    <name type="scientific">Lamprobacter modestohalophilus</name>
    <dbReference type="NCBI Taxonomy" id="1064514"/>
    <lineage>
        <taxon>Bacteria</taxon>
        <taxon>Pseudomonadati</taxon>
        <taxon>Pseudomonadota</taxon>
        <taxon>Gammaproteobacteria</taxon>
        <taxon>Chromatiales</taxon>
        <taxon>Chromatiaceae</taxon>
        <taxon>Lamprobacter</taxon>
    </lineage>
</organism>
<proteinExistence type="inferred from homology"/>
<protein>
    <submittedName>
        <fullName evidence="2">Prevent-host-death protein</fullName>
    </submittedName>
</protein>
<dbReference type="EMBL" id="NRRY01000036">
    <property type="protein sequence ID" value="MBK1620282.1"/>
    <property type="molecule type" value="Genomic_DNA"/>
</dbReference>
<dbReference type="Gene3D" id="3.40.1620.10">
    <property type="entry name" value="YefM-like domain"/>
    <property type="match status" value="1"/>
</dbReference>
<dbReference type="AlphaFoldDB" id="A0A9X1B641"/>
<accession>A0A9X1B641</accession>
<gene>
    <name evidence="2" type="ORF">CKO42_17910</name>
</gene>
<reference evidence="2 3" key="1">
    <citation type="journal article" date="2020" name="Microorganisms">
        <title>Osmotic Adaptation and Compatible Solute Biosynthesis of Phototrophic Bacteria as Revealed from Genome Analyses.</title>
        <authorList>
            <person name="Imhoff J.F."/>
            <person name="Rahn T."/>
            <person name="Kunzel S."/>
            <person name="Keller A."/>
            <person name="Neulinger S.C."/>
        </authorList>
    </citation>
    <scope>NUCLEOTIDE SEQUENCE [LARGE SCALE GENOMIC DNA]</scope>
    <source>
        <strain evidence="2 3">DSM 25653</strain>
    </source>
</reference>
<keyword evidence="3" id="KW-1185">Reference proteome</keyword>
<sequence>MITVTSVEAQNRFGELIDRVQREPIEVTCRGRTAAFVVSEFDMQELRSLHQRREAAARWYSSYRQRIVEHESNQSTAELTDSAVNELVHALR</sequence>
<dbReference type="InterPro" id="IPR036165">
    <property type="entry name" value="YefM-like_sf"/>
</dbReference>
<comment type="similarity">
    <text evidence="1">Belongs to the phD/YefM antitoxin family.</text>
</comment>
<dbReference type="RefSeq" id="WP_200247029.1">
    <property type="nucleotide sequence ID" value="NZ_NRRY01000036.1"/>
</dbReference>